<dbReference type="Gene3D" id="3.30.530.20">
    <property type="match status" value="1"/>
</dbReference>
<comment type="caution">
    <text evidence="1">The sequence shown here is derived from an EMBL/GenBank/DDBJ whole genome shotgun (WGS) entry which is preliminary data.</text>
</comment>
<organism evidence="1 2">
    <name type="scientific">Streptomyces milbemycinicus</name>
    <dbReference type="NCBI Taxonomy" id="476552"/>
    <lineage>
        <taxon>Bacteria</taxon>
        <taxon>Bacillati</taxon>
        <taxon>Actinomycetota</taxon>
        <taxon>Actinomycetes</taxon>
        <taxon>Kitasatosporales</taxon>
        <taxon>Streptomycetaceae</taxon>
        <taxon>Streptomyces</taxon>
    </lineage>
</organism>
<dbReference type="InterPro" id="IPR023393">
    <property type="entry name" value="START-like_dom_sf"/>
</dbReference>
<keyword evidence="2" id="KW-1185">Reference proteome</keyword>
<evidence type="ECO:0000313" key="1">
    <source>
        <dbReference type="EMBL" id="MFK4266334.1"/>
    </source>
</evidence>
<name>A0ABW8LMY3_9ACTN</name>
<proteinExistence type="predicted"/>
<sequence length="178" mass="19619">MDDDYGVTGAHTEVELLVDLTVDELWAAVTDLSRLGEWSPECTYAAWLDGWTAPEFGARYEARNRFPNGLVTHVLCVVTAADPPYAFGWDVYGGAPETHEPFATWRYQLRPAVRPDQTVVRQSFTHGPGDSGLRAAVRADPANATAILQGRLDQLRRNMKTTIGAMVCDVGRVRTEPA</sequence>
<gene>
    <name evidence="1" type="ORF">ACI2L5_15520</name>
</gene>
<dbReference type="EMBL" id="JBJDQH010000005">
    <property type="protein sequence ID" value="MFK4266334.1"/>
    <property type="molecule type" value="Genomic_DNA"/>
</dbReference>
<dbReference type="InterPro" id="IPR019587">
    <property type="entry name" value="Polyketide_cyclase/dehydratase"/>
</dbReference>
<dbReference type="Pfam" id="PF10604">
    <property type="entry name" value="Polyketide_cyc2"/>
    <property type="match status" value="1"/>
</dbReference>
<accession>A0ABW8LMY3</accession>
<evidence type="ECO:0000313" key="2">
    <source>
        <dbReference type="Proteomes" id="UP001620295"/>
    </source>
</evidence>
<reference evidence="1 2" key="1">
    <citation type="submission" date="2024-11" db="EMBL/GenBank/DDBJ databases">
        <title>The Natural Products Discovery Center: Release of the First 8490 Sequenced Strains for Exploring Actinobacteria Biosynthetic Diversity.</title>
        <authorList>
            <person name="Kalkreuter E."/>
            <person name="Kautsar S.A."/>
            <person name="Yang D."/>
            <person name="Bader C.D."/>
            <person name="Teijaro C.N."/>
            <person name="Fluegel L."/>
            <person name="Davis C.M."/>
            <person name="Simpson J.R."/>
            <person name="Lauterbach L."/>
            <person name="Steele A.D."/>
            <person name="Gui C."/>
            <person name="Meng S."/>
            <person name="Li G."/>
            <person name="Viehrig K."/>
            <person name="Ye F."/>
            <person name="Su P."/>
            <person name="Kiefer A.F."/>
            <person name="Nichols A."/>
            <person name="Cepeda A.J."/>
            <person name="Yan W."/>
            <person name="Fan B."/>
            <person name="Jiang Y."/>
            <person name="Adhikari A."/>
            <person name="Zheng C.-J."/>
            <person name="Schuster L."/>
            <person name="Cowan T.M."/>
            <person name="Smanski M.J."/>
            <person name="Chevrette M.G."/>
            <person name="De Carvalho L.P.S."/>
            <person name="Shen B."/>
        </authorList>
    </citation>
    <scope>NUCLEOTIDE SEQUENCE [LARGE SCALE GENOMIC DNA]</scope>
    <source>
        <strain evidence="1 2">NPDC020863</strain>
    </source>
</reference>
<protein>
    <submittedName>
        <fullName evidence="1">SRPBCC family protein</fullName>
    </submittedName>
</protein>
<dbReference type="Proteomes" id="UP001620295">
    <property type="component" value="Unassembled WGS sequence"/>
</dbReference>
<dbReference type="RefSeq" id="WP_358641599.1">
    <property type="nucleotide sequence ID" value="NZ_JBFACG010000029.1"/>
</dbReference>
<dbReference type="SUPFAM" id="SSF55961">
    <property type="entry name" value="Bet v1-like"/>
    <property type="match status" value="1"/>
</dbReference>
<dbReference type="CDD" id="cd07812">
    <property type="entry name" value="SRPBCC"/>
    <property type="match status" value="1"/>
</dbReference>